<reference evidence="1" key="1">
    <citation type="submission" date="2008-12" db="EMBL/GenBank/DDBJ databases">
        <title>Annotation of the Yersinia mollaretii ATCC 43969 genome.</title>
        <authorList>
            <person name="Read T.D."/>
            <person name="Akmal A."/>
            <person name="Bishop-Lilly K."/>
            <person name="Chen P.E."/>
            <person name="Cook C."/>
            <person name="Kiley M.P."/>
            <person name="Lentz S."/>
            <person name="Mateczun A."/>
            <person name="Nagarajan N."/>
            <person name="Nolan N."/>
            <person name="Osborne B.I."/>
            <person name="Pop M."/>
            <person name="Sozhamannan S."/>
            <person name="Stewart A.C."/>
            <person name="Sulakvelidze A."/>
            <person name="Thomason B."/>
            <person name="Willner K."/>
            <person name="Zwick M.E."/>
        </authorList>
    </citation>
    <scope>NUCLEOTIDE SEQUENCE [LARGE SCALE GENOMIC DNA]</scope>
    <source>
        <strain evidence="1">ATCC 43969</strain>
    </source>
</reference>
<comment type="caution">
    <text evidence="1">The sequence shown here is derived from an EMBL/GenBank/DDBJ whole genome shotgun (WGS) entry which is preliminary data.</text>
</comment>
<proteinExistence type="predicted"/>
<name>A0ABM9Y688_YERMW</name>
<dbReference type="Proteomes" id="UP000003027">
    <property type="component" value="Unassembled WGS sequence"/>
</dbReference>
<accession>A0ABM9Y688</accession>
<keyword evidence="2" id="KW-1185">Reference proteome</keyword>
<dbReference type="EMBL" id="AALD02000045">
    <property type="protein sequence ID" value="EEQ09243.1"/>
    <property type="molecule type" value="Genomic_DNA"/>
</dbReference>
<sequence>MPLLRYWRFINFLNLLFYLAQHSILNGARNNIEHLNMAFIAGKPSH</sequence>
<gene>
    <name evidence="1" type="ORF">ymoll0001_6300</name>
</gene>
<protein>
    <submittedName>
        <fullName evidence="1">Uncharacterized protein</fullName>
    </submittedName>
</protein>
<organism evidence="1 2">
    <name type="scientific">Yersinia mollaretii (strain ATCC 43969 / DSM 18520 / CIP 103324 / CNY 7263 / WAIP 204)</name>
    <dbReference type="NCBI Taxonomy" id="349967"/>
    <lineage>
        <taxon>Bacteria</taxon>
        <taxon>Pseudomonadati</taxon>
        <taxon>Pseudomonadota</taxon>
        <taxon>Gammaproteobacteria</taxon>
        <taxon>Enterobacterales</taxon>
        <taxon>Yersiniaceae</taxon>
        <taxon>Yersinia</taxon>
    </lineage>
</organism>
<evidence type="ECO:0000313" key="1">
    <source>
        <dbReference type="EMBL" id="EEQ09243.1"/>
    </source>
</evidence>
<evidence type="ECO:0000313" key="2">
    <source>
        <dbReference type="Proteomes" id="UP000003027"/>
    </source>
</evidence>